<dbReference type="AlphaFoldDB" id="A0A382VJM6"/>
<dbReference type="CDD" id="cd02440">
    <property type="entry name" value="AdoMet_MTases"/>
    <property type="match status" value="1"/>
</dbReference>
<keyword evidence="2" id="KW-0489">Methyltransferase</keyword>
<dbReference type="Pfam" id="PF25133">
    <property type="entry name" value="TYW2_N_2"/>
    <property type="match status" value="1"/>
</dbReference>
<protein>
    <recommendedName>
        <fullName evidence="7">SAM-dependent methyltransferase TRM5/TYW2-type domain-containing protein</fullName>
    </recommendedName>
</protein>
<gene>
    <name evidence="8" type="ORF">METZ01_LOCUS399561</name>
</gene>
<evidence type="ECO:0000256" key="6">
    <source>
        <dbReference type="ARBA" id="ARBA00047783"/>
    </source>
</evidence>
<dbReference type="InterPro" id="IPR056743">
    <property type="entry name" value="TRM5-TYW2-like_MTfase"/>
</dbReference>
<evidence type="ECO:0000256" key="4">
    <source>
        <dbReference type="ARBA" id="ARBA00022691"/>
    </source>
</evidence>
<dbReference type="Gene3D" id="3.40.50.150">
    <property type="entry name" value="Vaccinia Virus protein VP39"/>
    <property type="match status" value="1"/>
</dbReference>
<dbReference type="Pfam" id="PF02475">
    <property type="entry name" value="TRM5-TYW2_MTfase"/>
    <property type="match status" value="1"/>
</dbReference>
<dbReference type="GO" id="GO:0052906">
    <property type="term" value="F:tRNA (guanine(37)-N1)-methyltransferase activity"/>
    <property type="evidence" value="ECO:0007669"/>
    <property type="project" value="UniProtKB-EC"/>
</dbReference>
<evidence type="ECO:0000256" key="3">
    <source>
        <dbReference type="ARBA" id="ARBA00022679"/>
    </source>
</evidence>
<dbReference type="InterPro" id="IPR056744">
    <property type="entry name" value="TRM5/TYW2-like_N"/>
</dbReference>
<evidence type="ECO:0000256" key="5">
    <source>
        <dbReference type="ARBA" id="ARBA00022694"/>
    </source>
</evidence>
<dbReference type="EMBL" id="UINC01152496">
    <property type="protein sequence ID" value="SVD46707.1"/>
    <property type="molecule type" value="Genomic_DNA"/>
</dbReference>
<feature type="non-terminal residue" evidence="8">
    <location>
        <position position="256"/>
    </location>
</feature>
<dbReference type="GO" id="GO:0005737">
    <property type="term" value="C:cytoplasm"/>
    <property type="evidence" value="ECO:0007669"/>
    <property type="project" value="TreeGrafter"/>
</dbReference>
<evidence type="ECO:0000256" key="1">
    <source>
        <dbReference type="ARBA" id="ARBA00022490"/>
    </source>
</evidence>
<dbReference type="InterPro" id="IPR029063">
    <property type="entry name" value="SAM-dependent_MTases_sf"/>
</dbReference>
<accession>A0A382VJM6</accession>
<keyword evidence="4" id="KW-0949">S-adenosyl-L-methionine</keyword>
<dbReference type="PANTHER" id="PTHR23245">
    <property type="entry name" value="TRNA METHYLTRANSFERASE"/>
    <property type="match status" value="1"/>
</dbReference>
<sequence>MLKKALENILSEKESMELFSSFDQVGEIIVLRIPDSLQAKKKIIGETLLEQVKTARSVFYQSSPVEGEFRTRSLEILAGIDNTQTEYKETGCKFIVDVEKAFFSPRLSTERERIVGLVKDGEVVVNMFGGIGMFSILIAKTKKCTVYNIDINPEATKLCNKNIEINKLVGNIISIEGDSSKIKNYNIENKSDRTLMLLPEQSDKFLDSAILTTKNNGVIHYYSHIHADKKLDAPKLSEQHFLETTPVKSTILGSKI</sequence>
<dbReference type="Gene3D" id="3.30.300.110">
    <property type="entry name" value="Met-10+ protein-like domains"/>
    <property type="match status" value="1"/>
</dbReference>
<dbReference type="PROSITE" id="PS51684">
    <property type="entry name" value="SAM_MT_TRM5_TYW2"/>
    <property type="match status" value="1"/>
</dbReference>
<comment type="catalytic activity">
    <reaction evidence="6">
        <text>guanosine(37) in tRNA + S-adenosyl-L-methionine = N(1)-methylguanosine(37) in tRNA + S-adenosyl-L-homocysteine + H(+)</text>
        <dbReference type="Rhea" id="RHEA:36899"/>
        <dbReference type="Rhea" id="RHEA-COMP:10145"/>
        <dbReference type="Rhea" id="RHEA-COMP:10147"/>
        <dbReference type="ChEBI" id="CHEBI:15378"/>
        <dbReference type="ChEBI" id="CHEBI:57856"/>
        <dbReference type="ChEBI" id="CHEBI:59789"/>
        <dbReference type="ChEBI" id="CHEBI:73542"/>
        <dbReference type="ChEBI" id="CHEBI:74269"/>
        <dbReference type="EC" id="2.1.1.228"/>
    </reaction>
</comment>
<reference evidence="8" key="1">
    <citation type="submission" date="2018-05" db="EMBL/GenBank/DDBJ databases">
        <authorList>
            <person name="Lanie J.A."/>
            <person name="Ng W.-L."/>
            <person name="Kazmierczak K.M."/>
            <person name="Andrzejewski T.M."/>
            <person name="Davidsen T.M."/>
            <person name="Wayne K.J."/>
            <person name="Tettelin H."/>
            <person name="Glass J.I."/>
            <person name="Rusch D."/>
            <person name="Podicherti R."/>
            <person name="Tsui H.-C.T."/>
            <person name="Winkler M.E."/>
        </authorList>
    </citation>
    <scope>NUCLEOTIDE SEQUENCE</scope>
</reference>
<feature type="domain" description="SAM-dependent methyltransferase TRM5/TYW2-type" evidence="7">
    <location>
        <begin position="22"/>
        <end position="256"/>
    </location>
</feature>
<evidence type="ECO:0000259" key="7">
    <source>
        <dbReference type="PROSITE" id="PS51684"/>
    </source>
</evidence>
<evidence type="ECO:0000313" key="8">
    <source>
        <dbReference type="EMBL" id="SVD46707.1"/>
    </source>
</evidence>
<proteinExistence type="predicted"/>
<dbReference type="InterPro" id="IPR030382">
    <property type="entry name" value="MeTrfase_TRM5/TYW2"/>
</dbReference>
<organism evidence="8">
    <name type="scientific">marine metagenome</name>
    <dbReference type="NCBI Taxonomy" id="408172"/>
    <lineage>
        <taxon>unclassified sequences</taxon>
        <taxon>metagenomes</taxon>
        <taxon>ecological metagenomes</taxon>
    </lineage>
</organism>
<dbReference type="PANTHER" id="PTHR23245:SF36">
    <property type="entry name" value="TRNA (GUANINE(37)-N1)-METHYLTRANSFERASE"/>
    <property type="match status" value="1"/>
</dbReference>
<dbReference type="GO" id="GO:0002939">
    <property type="term" value="P:tRNA N1-guanine methylation"/>
    <property type="evidence" value="ECO:0007669"/>
    <property type="project" value="TreeGrafter"/>
</dbReference>
<name>A0A382VJM6_9ZZZZ</name>
<dbReference type="FunFam" id="3.30.300.110:FF:000001">
    <property type="entry name" value="tRNA (guanine(37)-N1)-methyltransferase"/>
    <property type="match status" value="1"/>
</dbReference>
<keyword evidence="5" id="KW-0819">tRNA processing</keyword>
<dbReference type="SUPFAM" id="SSF53335">
    <property type="entry name" value="S-adenosyl-L-methionine-dependent methyltransferases"/>
    <property type="match status" value="1"/>
</dbReference>
<evidence type="ECO:0000256" key="2">
    <source>
        <dbReference type="ARBA" id="ARBA00022603"/>
    </source>
</evidence>
<keyword evidence="3" id="KW-0808">Transferase</keyword>
<keyword evidence="1" id="KW-0963">Cytoplasm</keyword>